<gene>
    <name evidence="2" type="ORF">AOQ84DRAFT_444008</name>
</gene>
<sequence>MIGPVPLTAISLLKNSSISGFKSLLGRSNNPCRKYLGLSSVFLSQARELQCGGGERSDGQGGGGYRIKGMKEETEDSLAIRRCLRGVVQLLVSVEGKEEGIIRNGSRMEKARHSKRAGLRKGGSAKSPRRENHGHSDVGEETEKERKPLKLLEIVLVKRSPWAMVLREALGLVHALRDIPVKGTLRICFELNGRKSVWATKRKELWEGTTSNSEPDGAKLLHDLQHLRVFRPPDIQPIMSPAEFKYVTLSKQGRLLISPTALGSSSMAVQDLIMPATPRPKTALQPAEKQRTDSFAFIMAEGISLLGSALLPNMPTREEGNVEEREYFVI</sequence>
<organism evidence="2 3">
    <name type="scientific">Glonium stellatum</name>
    <dbReference type="NCBI Taxonomy" id="574774"/>
    <lineage>
        <taxon>Eukaryota</taxon>
        <taxon>Fungi</taxon>
        <taxon>Dikarya</taxon>
        <taxon>Ascomycota</taxon>
        <taxon>Pezizomycotina</taxon>
        <taxon>Dothideomycetes</taxon>
        <taxon>Pleosporomycetidae</taxon>
        <taxon>Gloniales</taxon>
        <taxon>Gloniaceae</taxon>
        <taxon>Glonium</taxon>
    </lineage>
</organism>
<feature type="compositionally biased region" description="Basic and acidic residues" evidence="1">
    <location>
        <begin position="128"/>
        <end position="144"/>
    </location>
</feature>
<proteinExistence type="predicted"/>
<dbReference type="OrthoDB" id="3944718at2759"/>
<reference evidence="2 3" key="1">
    <citation type="journal article" date="2016" name="Nat. Commun.">
        <title>Ectomycorrhizal ecology is imprinted in the genome of the dominant symbiotic fungus Cenococcum geophilum.</title>
        <authorList>
            <consortium name="DOE Joint Genome Institute"/>
            <person name="Peter M."/>
            <person name="Kohler A."/>
            <person name="Ohm R.A."/>
            <person name="Kuo A."/>
            <person name="Krutzmann J."/>
            <person name="Morin E."/>
            <person name="Arend M."/>
            <person name="Barry K.W."/>
            <person name="Binder M."/>
            <person name="Choi C."/>
            <person name="Clum A."/>
            <person name="Copeland A."/>
            <person name="Grisel N."/>
            <person name="Haridas S."/>
            <person name="Kipfer T."/>
            <person name="LaButti K."/>
            <person name="Lindquist E."/>
            <person name="Lipzen A."/>
            <person name="Maire R."/>
            <person name="Meier B."/>
            <person name="Mihaltcheva S."/>
            <person name="Molinier V."/>
            <person name="Murat C."/>
            <person name="Poggeler S."/>
            <person name="Quandt C.A."/>
            <person name="Sperisen C."/>
            <person name="Tritt A."/>
            <person name="Tisserant E."/>
            <person name="Crous P.W."/>
            <person name="Henrissat B."/>
            <person name="Nehls U."/>
            <person name="Egli S."/>
            <person name="Spatafora J.W."/>
            <person name="Grigoriev I.V."/>
            <person name="Martin F.M."/>
        </authorList>
    </citation>
    <scope>NUCLEOTIDE SEQUENCE [LARGE SCALE GENOMIC DNA]</scope>
    <source>
        <strain evidence="2 3">CBS 207.34</strain>
    </source>
</reference>
<feature type="region of interest" description="Disordered" evidence="1">
    <location>
        <begin position="104"/>
        <end position="144"/>
    </location>
</feature>
<name>A0A8E2JLF7_9PEZI</name>
<keyword evidence="3" id="KW-1185">Reference proteome</keyword>
<evidence type="ECO:0000313" key="2">
    <source>
        <dbReference type="EMBL" id="OCL01457.1"/>
    </source>
</evidence>
<dbReference type="AlphaFoldDB" id="A0A8E2JLF7"/>
<accession>A0A8E2JLF7</accession>
<evidence type="ECO:0000256" key="1">
    <source>
        <dbReference type="SAM" id="MobiDB-lite"/>
    </source>
</evidence>
<evidence type="ECO:0000313" key="3">
    <source>
        <dbReference type="Proteomes" id="UP000250140"/>
    </source>
</evidence>
<dbReference type="Proteomes" id="UP000250140">
    <property type="component" value="Unassembled WGS sequence"/>
</dbReference>
<dbReference type="EMBL" id="KV751130">
    <property type="protein sequence ID" value="OCL01457.1"/>
    <property type="molecule type" value="Genomic_DNA"/>
</dbReference>
<protein>
    <submittedName>
        <fullName evidence="2">Uncharacterized protein</fullName>
    </submittedName>
</protein>